<keyword evidence="4" id="KW-1185">Reference proteome</keyword>
<dbReference type="SUPFAM" id="SSF57756">
    <property type="entry name" value="Retrovirus zinc finger-like domains"/>
    <property type="match status" value="1"/>
</dbReference>
<keyword evidence="1" id="KW-0862">Zinc</keyword>
<dbReference type="PROSITE" id="PS50158">
    <property type="entry name" value="ZF_CCHC"/>
    <property type="match status" value="1"/>
</dbReference>
<comment type="caution">
    <text evidence="3">The sequence shown here is derived from an EMBL/GenBank/DDBJ whole genome shotgun (WGS) entry which is preliminary data.</text>
</comment>
<dbReference type="EMBL" id="BGPR01020908">
    <property type="protein sequence ID" value="GBN85722.1"/>
    <property type="molecule type" value="Genomic_DNA"/>
</dbReference>
<proteinExistence type="predicted"/>
<dbReference type="InterPro" id="IPR001878">
    <property type="entry name" value="Znf_CCHC"/>
</dbReference>
<dbReference type="SMART" id="SM00343">
    <property type="entry name" value="ZnF_C2HC"/>
    <property type="match status" value="1"/>
</dbReference>
<name>A0A4Y2SBY3_ARAVE</name>
<reference evidence="3 4" key="1">
    <citation type="journal article" date="2019" name="Sci. Rep.">
        <title>Orb-weaving spider Araneus ventricosus genome elucidates the spidroin gene catalogue.</title>
        <authorList>
            <person name="Kono N."/>
            <person name="Nakamura H."/>
            <person name="Ohtoshi R."/>
            <person name="Moran D.A.P."/>
            <person name="Shinohara A."/>
            <person name="Yoshida Y."/>
            <person name="Fujiwara M."/>
            <person name="Mori M."/>
            <person name="Tomita M."/>
            <person name="Arakawa K."/>
        </authorList>
    </citation>
    <scope>NUCLEOTIDE SEQUENCE [LARGE SCALE GENOMIC DNA]</scope>
</reference>
<dbReference type="OrthoDB" id="8123891at2759"/>
<dbReference type="InterPro" id="IPR036875">
    <property type="entry name" value="Znf_CCHC_sf"/>
</dbReference>
<evidence type="ECO:0000256" key="1">
    <source>
        <dbReference type="PROSITE-ProRule" id="PRU00047"/>
    </source>
</evidence>
<evidence type="ECO:0000313" key="4">
    <source>
        <dbReference type="Proteomes" id="UP000499080"/>
    </source>
</evidence>
<dbReference type="Proteomes" id="UP000499080">
    <property type="component" value="Unassembled WGS sequence"/>
</dbReference>
<dbReference type="Pfam" id="PF00098">
    <property type="entry name" value="zf-CCHC"/>
    <property type="match status" value="1"/>
</dbReference>
<accession>A0A4Y2SBY3</accession>
<evidence type="ECO:0000313" key="3">
    <source>
        <dbReference type="EMBL" id="GBN85722.1"/>
    </source>
</evidence>
<keyword evidence="1" id="KW-0863">Zinc-finger</keyword>
<evidence type="ECO:0000259" key="2">
    <source>
        <dbReference type="PROSITE" id="PS50158"/>
    </source>
</evidence>
<dbReference type="GO" id="GO:0003676">
    <property type="term" value="F:nucleic acid binding"/>
    <property type="evidence" value="ECO:0007669"/>
    <property type="project" value="InterPro"/>
</dbReference>
<sequence length="106" mass="12705">MSCRKLATGWSRHSVKEHLNIKRCYRCQSYGHLQKDCRRKNFYCAFCGFEHHTKAYHSRAPCCANCWEENTKRGTGFRVDHRADSNCCPIYHKEIAKYKHTVRYRE</sequence>
<dbReference type="GO" id="GO:0008270">
    <property type="term" value="F:zinc ion binding"/>
    <property type="evidence" value="ECO:0007669"/>
    <property type="project" value="UniProtKB-KW"/>
</dbReference>
<keyword evidence="1" id="KW-0479">Metal-binding</keyword>
<dbReference type="AlphaFoldDB" id="A0A4Y2SBY3"/>
<feature type="domain" description="CCHC-type" evidence="2">
    <location>
        <begin position="23"/>
        <end position="39"/>
    </location>
</feature>
<protein>
    <recommendedName>
        <fullName evidence="2">CCHC-type domain-containing protein</fullName>
    </recommendedName>
</protein>
<gene>
    <name evidence="3" type="ORF">AVEN_187360_1</name>
</gene>
<organism evidence="3 4">
    <name type="scientific">Araneus ventricosus</name>
    <name type="common">Orbweaver spider</name>
    <name type="synonym">Epeira ventricosa</name>
    <dbReference type="NCBI Taxonomy" id="182803"/>
    <lineage>
        <taxon>Eukaryota</taxon>
        <taxon>Metazoa</taxon>
        <taxon>Ecdysozoa</taxon>
        <taxon>Arthropoda</taxon>
        <taxon>Chelicerata</taxon>
        <taxon>Arachnida</taxon>
        <taxon>Araneae</taxon>
        <taxon>Araneomorphae</taxon>
        <taxon>Entelegynae</taxon>
        <taxon>Araneoidea</taxon>
        <taxon>Araneidae</taxon>
        <taxon>Araneus</taxon>
    </lineage>
</organism>